<evidence type="ECO:0000313" key="2">
    <source>
        <dbReference type="EMBL" id="KAJ7727988.1"/>
    </source>
</evidence>
<organism evidence="2 3">
    <name type="scientific">Mycena maculata</name>
    <dbReference type="NCBI Taxonomy" id="230809"/>
    <lineage>
        <taxon>Eukaryota</taxon>
        <taxon>Fungi</taxon>
        <taxon>Dikarya</taxon>
        <taxon>Basidiomycota</taxon>
        <taxon>Agaricomycotina</taxon>
        <taxon>Agaricomycetes</taxon>
        <taxon>Agaricomycetidae</taxon>
        <taxon>Agaricales</taxon>
        <taxon>Marasmiineae</taxon>
        <taxon>Mycenaceae</taxon>
        <taxon>Mycena</taxon>
    </lineage>
</organism>
<feature type="transmembrane region" description="Helical" evidence="1">
    <location>
        <begin position="20"/>
        <end position="46"/>
    </location>
</feature>
<keyword evidence="1" id="KW-0472">Membrane</keyword>
<dbReference type="EMBL" id="JARJLG010000208">
    <property type="protein sequence ID" value="KAJ7727988.1"/>
    <property type="molecule type" value="Genomic_DNA"/>
</dbReference>
<keyword evidence="1" id="KW-0812">Transmembrane</keyword>
<dbReference type="AlphaFoldDB" id="A0AAD7MQ77"/>
<reference evidence="2" key="1">
    <citation type="submission" date="2023-03" db="EMBL/GenBank/DDBJ databases">
        <title>Massive genome expansion in bonnet fungi (Mycena s.s.) driven by repeated elements and novel gene families across ecological guilds.</title>
        <authorList>
            <consortium name="Lawrence Berkeley National Laboratory"/>
            <person name="Harder C.B."/>
            <person name="Miyauchi S."/>
            <person name="Viragh M."/>
            <person name="Kuo A."/>
            <person name="Thoen E."/>
            <person name="Andreopoulos B."/>
            <person name="Lu D."/>
            <person name="Skrede I."/>
            <person name="Drula E."/>
            <person name="Henrissat B."/>
            <person name="Morin E."/>
            <person name="Kohler A."/>
            <person name="Barry K."/>
            <person name="LaButti K."/>
            <person name="Morin E."/>
            <person name="Salamov A."/>
            <person name="Lipzen A."/>
            <person name="Mereny Z."/>
            <person name="Hegedus B."/>
            <person name="Baldrian P."/>
            <person name="Stursova M."/>
            <person name="Weitz H."/>
            <person name="Taylor A."/>
            <person name="Grigoriev I.V."/>
            <person name="Nagy L.G."/>
            <person name="Martin F."/>
            <person name="Kauserud H."/>
        </authorList>
    </citation>
    <scope>NUCLEOTIDE SEQUENCE</scope>
    <source>
        <strain evidence="2">CBHHK188m</strain>
    </source>
</reference>
<comment type="caution">
    <text evidence="2">The sequence shown here is derived from an EMBL/GenBank/DDBJ whole genome shotgun (WGS) entry which is preliminary data.</text>
</comment>
<keyword evidence="3" id="KW-1185">Reference proteome</keyword>
<keyword evidence="1" id="KW-1133">Transmembrane helix</keyword>
<gene>
    <name evidence="2" type="ORF">DFH07DRAFT_930607</name>
</gene>
<dbReference type="Proteomes" id="UP001215280">
    <property type="component" value="Unassembled WGS sequence"/>
</dbReference>
<protein>
    <submittedName>
        <fullName evidence="2">Uncharacterized protein</fullName>
    </submittedName>
</protein>
<evidence type="ECO:0000256" key="1">
    <source>
        <dbReference type="SAM" id="Phobius"/>
    </source>
</evidence>
<evidence type="ECO:0000313" key="3">
    <source>
        <dbReference type="Proteomes" id="UP001215280"/>
    </source>
</evidence>
<sequence length="50" mass="5597">MSLPHQYYYYPKFLPSALLAMPHAVSLQFSDLMMLLAVHTGIVGFATARP</sequence>
<proteinExistence type="predicted"/>
<accession>A0AAD7MQ77</accession>
<name>A0AAD7MQ77_9AGAR</name>